<keyword evidence="2" id="KW-1185">Reference proteome</keyword>
<dbReference type="AlphaFoldDB" id="A0A7S9PSH6"/>
<sequence>MPLLGPHMNHDSPAPRVMLTDLPTEVLDMICQDLTSCDLERVLAIHWRFAYVRKIVIDGYSLDAPSDSIHNARLAHDAFDPNYVDGGWSLAQGQKFNTGSRKLCQPYRGGATLTWEEREDREDREIAWRPLAQLGLRQKGPRCKLHMHTFNLDSLRSLEAEPPWVDADEVQLVTSPNLHSLIVSYCSQRTTDHLDYHTRTLIHMVWQLAPNLEHVWMRHFVPSRFAVGPAAPDPCWDWFVDEGNIQPSRAKLRSLVFDGAEQGDDGIDFEHLAALTDFALLTSMEREIWTIPPPQALGELVYLVHDDQLPSLRALALHPYKDESAVLNDTALCHLLEGIECLESFAIVDYIGNEALQVLVTRHGPFLHRVVLESGRPHELPSSHGDMGYVGFFVQPVSQSDSP</sequence>
<evidence type="ECO:0000313" key="2">
    <source>
        <dbReference type="Proteomes" id="UP000594364"/>
    </source>
</evidence>
<gene>
    <name evidence="1" type="ORF">C2857_006322</name>
</gene>
<name>A0A7S9PSH6_EPIFF</name>
<proteinExistence type="predicted"/>
<accession>A0A7S9PSH6</accession>
<dbReference type="Proteomes" id="UP000594364">
    <property type="component" value="Chromosome 1"/>
</dbReference>
<evidence type="ECO:0000313" key="1">
    <source>
        <dbReference type="EMBL" id="QPG94533.1"/>
    </source>
</evidence>
<organism evidence="1 2">
    <name type="scientific">Epichloe festucae (strain Fl1)</name>
    <dbReference type="NCBI Taxonomy" id="877507"/>
    <lineage>
        <taxon>Eukaryota</taxon>
        <taxon>Fungi</taxon>
        <taxon>Dikarya</taxon>
        <taxon>Ascomycota</taxon>
        <taxon>Pezizomycotina</taxon>
        <taxon>Sordariomycetes</taxon>
        <taxon>Hypocreomycetidae</taxon>
        <taxon>Hypocreales</taxon>
        <taxon>Clavicipitaceae</taxon>
        <taxon>Epichloe</taxon>
    </lineage>
</organism>
<protein>
    <submittedName>
        <fullName evidence="1">Uncharacterized protein</fullName>
    </submittedName>
</protein>
<dbReference type="OrthoDB" id="5138633at2759"/>
<dbReference type="EMBL" id="CP031385">
    <property type="protein sequence ID" value="QPG94533.1"/>
    <property type="molecule type" value="Genomic_DNA"/>
</dbReference>
<reference evidence="1 2" key="1">
    <citation type="journal article" date="2018" name="PLoS Genet.">
        <title>Repeat elements organise 3D genome structure and mediate transcription in the filamentous fungus Epichloe festucae.</title>
        <authorList>
            <person name="Winter D.J."/>
            <person name="Ganley A.R.D."/>
            <person name="Young C.A."/>
            <person name="Liachko I."/>
            <person name="Schardl C.L."/>
            <person name="Dupont P.Y."/>
            <person name="Berry D."/>
            <person name="Ram A."/>
            <person name="Scott B."/>
            <person name="Cox M.P."/>
        </authorList>
    </citation>
    <scope>NUCLEOTIDE SEQUENCE [LARGE SCALE GENOMIC DNA]</scope>
    <source>
        <strain evidence="1 2">Fl1</strain>
    </source>
</reference>